<dbReference type="AlphaFoldDB" id="A0A3D8IV41"/>
<accession>A0A3D8IV41</accession>
<dbReference type="EMBL" id="NXLV01000022">
    <property type="protein sequence ID" value="RDU68846.1"/>
    <property type="molecule type" value="Genomic_DNA"/>
</dbReference>
<proteinExistence type="predicted"/>
<comment type="caution">
    <text evidence="2">The sequence shown here is derived from an EMBL/GenBank/DDBJ whole genome shotgun (WGS) entry which is preliminary data.</text>
</comment>
<evidence type="ECO:0000313" key="3">
    <source>
        <dbReference type="Proteomes" id="UP000257045"/>
    </source>
</evidence>
<evidence type="ECO:0000256" key="1">
    <source>
        <dbReference type="SAM" id="MobiDB-lite"/>
    </source>
</evidence>
<feature type="compositionally biased region" description="Gly residues" evidence="1">
    <location>
        <begin position="47"/>
        <end position="72"/>
    </location>
</feature>
<protein>
    <submittedName>
        <fullName evidence="2">Uncharacterized protein</fullName>
    </submittedName>
</protein>
<name>A0A3D8IV41_9HELI</name>
<sequence>MSNQTQIKKGKENTATTALETISQFTPQGSAFKNARNIVNAFRGKKGNGGAGGNEGGVSGGNGGGDGAGGGF</sequence>
<dbReference type="Proteomes" id="UP000257045">
    <property type="component" value="Unassembled WGS sequence"/>
</dbReference>
<evidence type="ECO:0000313" key="2">
    <source>
        <dbReference type="EMBL" id="RDU68846.1"/>
    </source>
</evidence>
<organism evidence="2 3">
    <name type="scientific">Helicobacter brantae</name>
    <dbReference type="NCBI Taxonomy" id="375927"/>
    <lineage>
        <taxon>Bacteria</taxon>
        <taxon>Pseudomonadati</taxon>
        <taxon>Campylobacterota</taxon>
        <taxon>Epsilonproteobacteria</taxon>
        <taxon>Campylobacterales</taxon>
        <taxon>Helicobacteraceae</taxon>
        <taxon>Helicobacter</taxon>
    </lineage>
</organism>
<reference evidence="2 3" key="1">
    <citation type="submission" date="2018-04" db="EMBL/GenBank/DDBJ databases">
        <title>Novel Campyloabacter and Helicobacter Species and Strains.</title>
        <authorList>
            <person name="Mannion A.J."/>
            <person name="Shen Z."/>
            <person name="Fox J.G."/>
        </authorList>
    </citation>
    <scope>NUCLEOTIDE SEQUENCE [LARGE SCALE GENOMIC DNA]</scope>
    <source>
        <strain evidence="2 3">MIT 04-9366</strain>
    </source>
</reference>
<keyword evidence="3" id="KW-1185">Reference proteome</keyword>
<dbReference type="RefSeq" id="WP_115570171.1">
    <property type="nucleotide sequence ID" value="NZ_NXLV01000022.1"/>
</dbReference>
<feature type="region of interest" description="Disordered" evidence="1">
    <location>
        <begin position="42"/>
        <end position="72"/>
    </location>
</feature>
<gene>
    <name evidence="2" type="ORF">CQA58_07905</name>
</gene>